<evidence type="ECO:0000256" key="1">
    <source>
        <dbReference type="ARBA" id="ARBA00004651"/>
    </source>
</evidence>
<dbReference type="OrthoDB" id="9809768at2"/>
<evidence type="ECO:0000259" key="8">
    <source>
        <dbReference type="Pfam" id="PF02687"/>
    </source>
</evidence>
<keyword evidence="5 7" id="KW-1133">Transmembrane helix</keyword>
<dbReference type="PANTHER" id="PTHR30489:SF0">
    <property type="entry name" value="LIPOPROTEIN-RELEASING SYSTEM TRANSMEMBRANE PROTEIN LOLE"/>
    <property type="match status" value="1"/>
</dbReference>
<dbReference type="GO" id="GO:0044874">
    <property type="term" value="P:lipoprotein localization to outer membrane"/>
    <property type="evidence" value="ECO:0007669"/>
    <property type="project" value="TreeGrafter"/>
</dbReference>
<dbReference type="GO" id="GO:0098797">
    <property type="term" value="C:plasma membrane protein complex"/>
    <property type="evidence" value="ECO:0007669"/>
    <property type="project" value="TreeGrafter"/>
</dbReference>
<accession>Q1JWK8</accession>
<dbReference type="InterPro" id="IPR003838">
    <property type="entry name" value="ABC3_permease_C"/>
</dbReference>
<dbReference type="AlphaFoldDB" id="Q1JWK8"/>
<dbReference type="Pfam" id="PF12704">
    <property type="entry name" value="MacB_PCD"/>
    <property type="match status" value="1"/>
</dbReference>
<feature type="transmembrane region" description="Helical" evidence="7">
    <location>
        <begin position="373"/>
        <end position="390"/>
    </location>
</feature>
<evidence type="ECO:0008006" key="12">
    <source>
        <dbReference type="Google" id="ProtNLM"/>
    </source>
</evidence>
<dbReference type="PANTHER" id="PTHR30489">
    <property type="entry name" value="LIPOPROTEIN-RELEASING SYSTEM TRANSMEMBRANE PROTEIN LOLE"/>
    <property type="match status" value="1"/>
</dbReference>
<dbReference type="RefSeq" id="WP_006002381.1">
    <property type="nucleotide sequence ID" value="NZ_AAEW02000020.1"/>
</dbReference>
<dbReference type="InterPro" id="IPR051447">
    <property type="entry name" value="Lipoprotein-release_system"/>
</dbReference>
<gene>
    <name evidence="10" type="ORF">Dace_0635</name>
</gene>
<comment type="subcellular location">
    <subcellularLocation>
        <location evidence="1">Cell membrane</location>
        <topology evidence="1">Multi-pass membrane protein</topology>
    </subcellularLocation>
</comment>
<evidence type="ECO:0000313" key="10">
    <source>
        <dbReference type="EMBL" id="EAT14671.1"/>
    </source>
</evidence>
<protein>
    <recommendedName>
        <fullName evidence="12">ABC3 transporter permease protein domain-containing protein</fullName>
    </recommendedName>
</protein>
<keyword evidence="11" id="KW-1185">Reference proteome</keyword>
<comment type="similarity">
    <text evidence="2">Belongs to the ABC-4 integral membrane protein family. LolC/E subfamily.</text>
</comment>
<feature type="transmembrane region" description="Helical" evidence="7">
    <location>
        <begin position="21"/>
        <end position="43"/>
    </location>
</feature>
<evidence type="ECO:0000256" key="7">
    <source>
        <dbReference type="SAM" id="Phobius"/>
    </source>
</evidence>
<evidence type="ECO:0000313" key="11">
    <source>
        <dbReference type="Proteomes" id="UP000005695"/>
    </source>
</evidence>
<comment type="caution">
    <text evidence="10">The sequence shown here is derived from an EMBL/GenBank/DDBJ whole genome shotgun (WGS) entry which is preliminary data.</text>
</comment>
<dbReference type="Proteomes" id="UP000005695">
    <property type="component" value="Unassembled WGS sequence"/>
</dbReference>
<feature type="domain" description="MacB-like periplasmic core" evidence="9">
    <location>
        <begin position="17"/>
        <end position="237"/>
    </location>
</feature>
<dbReference type="Pfam" id="PF02687">
    <property type="entry name" value="FtsX"/>
    <property type="match status" value="1"/>
</dbReference>
<name>Q1JWK8_DESA6</name>
<dbReference type="InterPro" id="IPR025857">
    <property type="entry name" value="MacB_PCD"/>
</dbReference>
<dbReference type="EMBL" id="AAEW02000020">
    <property type="protein sequence ID" value="EAT14671.1"/>
    <property type="molecule type" value="Genomic_DNA"/>
</dbReference>
<sequence>MLIKLAFLNLGRNRRRTLLTLSSLVISAAMLILSLGIFSGMFADMLSSATDNYTGHITISRPDYQQEHDLYLNFSPAPALLDKLQHTRGITGLSERLRAFGLLSGRDQSRPAELLGVDFAQEPQVTTLNQKLIAGTFPTNSAAGQGVIGSALARRLGVTVGDELVLVSQAADGSIANALLTVSGIFDSGDQMLNTRLALVDLHWLQNTMALPGKVHEIVLRCQQPLRAATLAATLQQQLGDTEEVLDWGKRLPQMQEVIASYDISRLIFVAILYSAAALGVLNTFYMAVLERATEFGVLLALGMPPRRLRWLVVLESLLLGALALVGALLLGGVLTWWMSRYGIDLSNQLSAVTYAGGTIPPRLHAVHDWNNYLIPSLCLLLVSIAASYLPARRASRLQPVDVLRRL</sequence>
<keyword evidence="6 7" id="KW-0472">Membrane</keyword>
<evidence type="ECO:0000259" key="9">
    <source>
        <dbReference type="Pfam" id="PF12704"/>
    </source>
</evidence>
<evidence type="ECO:0000256" key="6">
    <source>
        <dbReference type="ARBA" id="ARBA00023136"/>
    </source>
</evidence>
<organism evidence="10 11">
    <name type="scientific">Desulfuromonas acetoxidans (strain DSM 684 / 11070)</name>
    <dbReference type="NCBI Taxonomy" id="281689"/>
    <lineage>
        <taxon>Bacteria</taxon>
        <taxon>Pseudomonadati</taxon>
        <taxon>Thermodesulfobacteriota</taxon>
        <taxon>Desulfuromonadia</taxon>
        <taxon>Desulfuromonadales</taxon>
        <taxon>Desulfuromonadaceae</taxon>
        <taxon>Desulfuromonas</taxon>
    </lineage>
</organism>
<feature type="domain" description="ABC3 transporter permease C-terminal" evidence="8">
    <location>
        <begin position="268"/>
        <end position="400"/>
    </location>
</feature>
<evidence type="ECO:0000256" key="2">
    <source>
        <dbReference type="ARBA" id="ARBA00005236"/>
    </source>
</evidence>
<reference evidence="10" key="1">
    <citation type="submission" date="2006-05" db="EMBL/GenBank/DDBJ databases">
        <title>Annotation of the draft genome assembly of Desulfuromonas acetoxidans DSM 684.</title>
        <authorList>
            <consortium name="US DOE Joint Genome Institute (JGI-ORNL)"/>
            <person name="Larimer F."/>
            <person name="Land M."/>
            <person name="Hauser L."/>
        </authorList>
    </citation>
    <scope>NUCLEOTIDE SEQUENCE [LARGE SCALE GENOMIC DNA]</scope>
    <source>
        <strain evidence="10">DSM 684</strain>
    </source>
</reference>
<feature type="transmembrane region" description="Helical" evidence="7">
    <location>
        <begin position="267"/>
        <end position="290"/>
    </location>
</feature>
<keyword evidence="4 7" id="KW-0812">Transmembrane</keyword>
<proteinExistence type="inferred from homology"/>
<evidence type="ECO:0000256" key="3">
    <source>
        <dbReference type="ARBA" id="ARBA00022475"/>
    </source>
</evidence>
<feature type="transmembrane region" description="Helical" evidence="7">
    <location>
        <begin position="311"/>
        <end position="338"/>
    </location>
</feature>
<reference evidence="10" key="2">
    <citation type="submission" date="2006-05" db="EMBL/GenBank/DDBJ databases">
        <title>Sequencing of the draft genome and assembly of Desulfuromonas acetoxidans DSM 684.</title>
        <authorList>
            <consortium name="US DOE Joint Genome Institute (JGI-PGF)"/>
            <person name="Copeland A."/>
            <person name="Lucas S."/>
            <person name="Lapidus A."/>
            <person name="Barry K."/>
            <person name="Detter J.C."/>
            <person name="Glavina del Rio T."/>
            <person name="Hammon N."/>
            <person name="Israni S."/>
            <person name="Dalin E."/>
            <person name="Tice H."/>
            <person name="Bruce D."/>
            <person name="Pitluck S."/>
            <person name="Richardson P."/>
        </authorList>
    </citation>
    <scope>NUCLEOTIDE SEQUENCE [LARGE SCALE GENOMIC DNA]</scope>
    <source>
        <strain evidence="10">DSM 684</strain>
    </source>
</reference>
<evidence type="ECO:0000256" key="4">
    <source>
        <dbReference type="ARBA" id="ARBA00022692"/>
    </source>
</evidence>
<evidence type="ECO:0000256" key="5">
    <source>
        <dbReference type="ARBA" id="ARBA00022989"/>
    </source>
</evidence>
<keyword evidence="3" id="KW-1003">Cell membrane</keyword>